<evidence type="ECO:0000256" key="6">
    <source>
        <dbReference type="RuleBase" id="RU000481"/>
    </source>
</evidence>
<accession>A0A1I4MDW6</accession>
<dbReference type="CDD" id="cd00609">
    <property type="entry name" value="AAT_like"/>
    <property type="match status" value="1"/>
</dbReference>
<evidence type="ECO:0000259" key="7">
    <source>
        <dbReference type="Pfam" id="PF00155"/>
    </source>
</evidence>
<comment type="cofactor">
    <cofactor evidence="1 6">
        <name>pyridoxal 5'-phosphate</name>
        <dbReference type="ChEBI" id="CHEBI:597326"/>
    </cofactor>
</comment>
<dbReference type="InterPro" id="IPR004839">
    <property type="entry name" value="Aminotransferase_I/II_large"/>
</dbReference>
<evidence type="ECO:0000256" key="1">
    <source>
        <dbReference type="ARBA" id="ARBA00001933"/>
    </source>
</evidence>
<evidence type="ECO:0000256" key="4">
    <source>
        <dbReference type="ARBA" id="ARBA00022679"/>
    </source>
</evidence>
<keyword evidence="4 6" id="KW-0808">Transferase</keyword>
<dbReference type="FunFam" id="3.40.640.10:FF:000033">
    <property type="entry name" value="Aspartate aminotransferase"/>
    <property type="match status" value="1"/>
</dbReference>
<dbReference type="InterPro" id="IPR015421">
    <property type="entry name" value="PyrdxlP-dep_Trfase_major"/>
</dbReference>
<dbReference type="PRINTS" id="PR00753">
    <property type="entry name" value="ACCSYNTHASE"/>
</dbReference>
<dbReference type="Pfam" id="PF00155">
    <property type="entry name" value="Aminotran_1_2"/>
    <property type="match status" value="1"/>
</dbReference>
<dbReference type="InterPro" id="IPR050596">
    <property type="entry name" value="AspAT/PAT-like"/>
</dbReference>
<evidence type="ECO:0000256" key="2">
    <source>
        <dbReference type="ARBA" id="ARBA00007441"/>
    </source>
</evidence>
<dbReference type="SUPFAM" id="SSF53383">
    <property type="entry name" value="PLP-dependent transferases"/>
    <property type="match status" value="1"/>
</dbReference>
<sequence length="385" mass="43402">MMESFINEQVKNIEISGIRQFFNMVGNKTDILSLTIGQPDFPTPSHVKEKTKEAIDQNQTTYTHNAGILSLREAIASFIKTNYQLEYDPNDEIIVTVGASQAIDITLRTILMTGDEVLLPGPVYPGYEPLVKLAGGIPTFIDTRQSNFKLTAELIEQSITPNTKAVIIPYPSNPTGVTLTKEELTDIALVVEKHNIFLIADEIYSELVYDQSHYSIGRFRAIRDKVIIINGVSKSHSMTGFRIGYILAADWLAKHILKVHQYNVSCASSISQHGALEALKNGRQDPIKMKKVYHERRDYVYQRLRAMNIKTYLPDGGFYFFIDISHLKKDSFSVALHLVEQAKVALVPGSAFSEFGEQFLRLSYAYDIDTLKEGLDRIEPFISRA</sequence>
<dbReference type="Proteomes" id="UP000198565">
    <property type="component" value="Unassembled WGS sequence"/>
</dbReference>
<keyword evidence="3 6" id="KW-0032">Aminotransferase</keyword>
<dbReference type="GO" id="GO:0008483">
    <property type="term" value="F:transaminase activity"/>
    <property type="evidence" value="ECO:0007669"/>
    <property type="project" value="UniProtKB-KW"/>
</dbReference>
<proteinExistence type="inferred from homology"/>
<dbReference type="Gene3D" id="3.90.1150.10">
    <property type="entry name" value="Aspartate Aminotransferase, domain 1"/>
    <property type="match status" value="1"/>
</dbReference>
<dbReference type="Gene3D" id="3.40.640.10">
    <property type="entry name" value="Type I PLP-dependent aspartate aminotransferase-like (Major domain)"/>
    <property type="match status" value="1"/>
</dbReference>
<name>A0A1I4MDW6_9BACI</name>
<dbReference type="EMBL" id="FOTR01000006">
    <property type="protein sequence ID" value="SFM01370.1"/>
    <property type="molecule type" value="Genomic_DNA"/>
</dbReference>
<evidence type="ECO:0000313" key="8">
    <source>
        <dbReference type="EMBL" id="SFM01370.1"/>
    </source>
</evidence>
<dbReference type="InterPro" id="IPR015424">
    <property type="entry name" value="PyrdxlP-dep_Trfase"/>
</dbReference>
<reference evidence="9" key="1">
    <citation type="submission" date="2016-10" db="EMBL/GenBank/DDBJ databases">
        <authorList>
            <person name="Varghese N."/>
            <person name="Submissions S."/>
        </authorList>
    </citation>
    <scope>NUCLEOTIDE SEQUENCE [LARGE SCALE GENOMIC DNA]</scope>
    <source>
        <strain evidence="9">CGMCC 1.4250</strain>
    </source>
</reference>
<dbReference type="STRING" id="334253.SAMN04487943_106188"/>
<keyword evidence="9" id="KW-1185">Reference proteome</keyword>
<dbReference type="NCBIfam" id="NF005817">
    <property type="entry name" value="PRK07683.1"/>
    <property type="match status" value="1"/>
</dbReference>
<gene>
    <name evidence="8" type="ORF">SAMN04487943_106188</name>
</gene>
<dbReference type="EC" id="2.6.1.-" evidence="6"/>
<dbReference type="PANTHER" id="PTHR46383">
    <property type="entry name" value="ASPARTATE AMINOTRANSFERASE"/>
    <property type="match status" value="1"/>
</dbReference>
<organism evidence="8 9">
    <name type="scientific">Gracilibacillus orientalis</name>
    <dbReference type="NCBI Taxonomy" id="334253"/>
    <lineage>
        <taxon>Bacteria</taxon>
        <taxon>Bacillati</taxon>
        <taxon>Bacillota</taxon>
        <taxon>Bacilli</taxon>
        <taxon>Bacillales</taxon>
        <taxon>Bacillaceae</taxon>
        <taxon>Gracilibacillus</taxon>
    </lineage>
</organism>
<protein>
    <recommendedName>
        <fullName evidence="6">Aminotransferase</fullName>
        <ecNumber evidence="6">2.6.1.-</ecNumber>
    </recommendedName>
</protein>
<dbReference type="GO" id="GO:0030170">
    <property type="term" value="F:pyridoxal phosphate binding"/>
    <property type="evidence" value="ECO:0007669"/>
    <property type="project" value="InterPro"/>
</dbReference>
<dbReference type="AlphaFoldDB" id="A0A1I4MDW6"/>
<dbReference type="GO" id="GO:0006520">
    <property type="term" value="P:amino acid metabolic process"/>
    <property type="evidence" value="ECO:0007669"/>
    <property type="project" value="InterPro"/>
</dbReference>
<evidence type="ECO:0000313" key="9">
    <source>
        <dbReference type="Proteomes" id="UP000198565"/>
    </source>
</evidence>
<dbReference type="InterPro" id="IPR004838">
    <property type="entry name" value="NHTrfase_class1_PyrdxlP-BS"/>
</dbReference>
<evidence type="ECO:0000256" key="3">
    <source>
        <dbReference type="ARBA" id="ARBA00022576"/>
    </source>
</evidence>
<dbReference type="PROSITE" id="PS00105">
    <property type="entry name" value="AA_TRANSFER_CLASS_1"/>
    <property type="match status" value="1"/>
</dbReference>
<dbReference type="InterPro" id="IPR015422">
    <property type="entry name" value="PyrdxlP-dep_Trfase_small"/>
</dbReference>
<dbReference type="PANTHER" id="PTHR46383:SF4">
    <property type="entry name" value="AMINOTRANSFERASE"/>
    <property type="match status" value="1"/>
</dbReference>
<evidence type="ECO:0000256" key="5">
    <source>
        <dbReference type="ARBA" id="ARBA00022898"/>
    </source>
</evidence>
<comment type="similarity">
    <text evidence="2 6">Belongs to the class-I pyridoxal-phosphate-dependent aminotransferase family.</text>
</comment>
<keyword evidence="5" id="KW-0663">Pyridoxal phosphate</keyword>
<feature type="domain" description="Aminotransferase class I/classII large" evidence="7">
    <location>
        <begin position="30"/>
        <end position="378"/>
    </location>
</feature>